<dbReference type="PROSITE" id="PS50110">
    <property type="entry name" value="RESPONSE_REGULATORY"/>
    <property type="match status" value="1"/>
</dbReference>
<feature type="modified residue" description="4-aspartylphosphate" evidence="2">
    <location>
        <position position="61"/>
    </location>
</feature>
<evidence type="ECO:0000259" key="3">
    <source>
        <dbReference type="PROSITE" id="PS50110"/>
    </source>
</evidence>
<name>A0A1I6T3H0_9CAUL</name>
<dbReference type="InterPro" id="IPR001789">
    <property type="entry name" value="Sig_transdc_resp-reg_receiver"/>
</dbReference>
<proteinExistence type="predicted"/>
<evidence type="ECO:0000313" key="5">
    <source>
        <dbReference type="Proteomes" id="UP000198788"/>
    </source>
</evidence>
<dbReference type="Gene3D" id="3.40.50.2300">
    <property type="match status" value="1"/>
</dbReference>
<gene>
    <name evidence="4" type="ORF">SAMN05192570_2937</name>
</gene>
<dbReference type="GO" id="GO:0000160">
    <property type="term" value="P:phosphorelay signal transduction system"/>
    <property type="evidence" value="ECO:0007669"/>
    <property type="project" value="InterPro"/>
</dbReference>
<dbReference type="STRING" id="871741.SAMN05192570_2937"/>
<dbReference type="InterPro" id="IPR050595">
    <property type="entry name" value="Bact_response_regulator"/>
</dbReference>
<dbReference type="PANTHER" id="PTHR44591:SF25">
    <property type="entry name" value="CHEMOTAXIS TWO-COMPONENT RESPONSE REGULATOR"/>
    <property type="match status" value="1"/>
</dbReference>
<evidence type="ECO:0000313" key="4">
    <source>
        <dbReference type="EMBL" id="SFS83683.1"/>
    </source>
</evidence>
<sequence>MTGTTSPLAGPAVVLVEGDPAVTHAIEFAFGLEGLEVSSYPSGADTLASERPRAAGCLVVDYKLPDMDGLELLEQLRAKGVSAPAILIATNPRAVMRQRALAAGAPIVEMPLLNDGLLDTVKQALGAQPGPC</sequence>
<organism evidence="4 5">
    <name type="scientific">Brevundimonas viscosa</name>
    <dbReference type="NCBI Taxonomy" id="871741"/>
    <lineage>
        <taxon>Bacteria</taxon>
        <taxon>Pseudomonadati</taxon>
        <taxon>Pseudomonadota</taxon>
        <taxon>Alphaproteobacteria</taxon>
        <taxon>Caulobacterales</taxon>
        <taxon>Caulobacteraceae</taxon>
        <taxon>Brevundimonas</taxon>
    </lineage>
</organism>
<dbReference type="SMART" id="SM00448">
    <property type="entry name" value="REC"/>
    <property type="match status" value="1"/>
</dbReference>
<dbReference type="EMBL" id="FOZV01000007">
    <property type="protein sequence ID" value="SFS83683.1"/>
    <property type="molecule type" value="Genomic_DNA"/>
</dbReference>
<protein>
    <submittedName>
        <fullName evidence="4">Response regulator receiver domain-containing protein</fullName>
    </submittedName>
</protein>
<dbReference type="InterPro" id="IPR011006">
    <property type="entry name" value="CheY-like_superfamily"/>
</dbReference>
<dbReference type="PANTHER" id="PTHR44591">
    <property type="entry name" value="STRESS RESPONSE REGULATOR PROTEIN 1"/>
    <property type="match status" value="1"/>
</dbReference>
<dbReference type="Proteomes" id="UP000198788">
    <property type="component" value="Unassembled WGS sequence"/>
</dbReference>
<dbReference type="OrthoDB" id="9797885at2"/>
<keyword evidence="1 2" id="KW-0597">Phosphoprotein</keyword>
<dbReference type="AlphaFoldDB" id="A0A1I6T3H0"/>
<feature type="domain" description="Response regulatory" evidence="3">
    <location>
        <begin position="12"/>
        <end position="125"/>
    </location>
</feature>
<dbReference type="RefSeq" id="WP_092312466.1">
    <property type="nucleotide sequence ID" value="NZ_FOZV01000007.1"/>
</dbReference>
<dbReference type="Pfam" id="PF00072">
    <property type="entry name" value="Response_reg"/>
    <property type="match status" value="1"/>
</dbReference>
<evidence type="ECO:0000256" key="1">
    <source>
        <dbReference type="ARBA" id="ARBA00022553"/>
    </source>
</evidence>
<dbReference type="SUPFAM" id="SSF52172">
    <property type="entry name" value="CheY-like"/>
    <property type="match status" value="1"/>
</dbReference>
<accession>A0A1I6T3H0</accession>
<evidence type="ECO:0000256" key="2">
    <source>
        <dbReference type="PROSITE-ProRule" id="PRU00169"/>
    </source>
</evidence>
<keyword evidence="5" id="KW-1185">Reference proteome</keyword>
<reference evidence="5" key="1">
    <citation type="submission" date="2016-10" db="EMBL/GenBank/DDBJ databases">
        <authorList>
            <person name="Varghese N."/>
            <person name="Submissions S."/>
        </authorList>
    </citation>
    <scope>NUCLEOTIDE SEQUENCE [LARGE SCALE GENOMIC DNA]</scope>
    <source>
        <strain evidence="5">CGMCC 1.10683</strain>
    </source>
</reference>